<name>F8X580_9BACT</name>
<gene>
    <name evidence="1" type="ORF">HMPREF9456_03389</name>
</gene>
<accession>F8X580</accession>
<evidence type="ECO:0000313" key="1">
    <source>
        <dbReference type="EMBL" id="EGK04686.1"/>
    </source>
</evidence>
<dbReference type="EMBL" id="ADLW01000022">
    <property type="protein sequence ID" value="EGK04686.1"/>
    <property type="molecule type" value="Genomic_DNA"/>
</dbReference>
<comment type="caution">
    <text evidence="1">The sequence shown here is derived from an EMBL/GenBank/DDBJ whole genome shotgun (WGS) entry which is preliminary data.</text>
</comment>
<dbReference type="AlphaFoldDB" id="F8X580"/>
<evidence type="ECO:0000313" key="2">
    <source>
        <dbReference type="Proteomes" id="UP000006420"/>
    </source>
</evidence>
<keyword evidence="2" id="KW-1185">Reference proteome</keyword>
<protein>
    <submittedName>
        <fullName evidence="1">Uncharacterized protein</fullName>
    </submittedName>
</protein>
<proteinExistence type="predicted"/>
<dbReference type="HOGENOM" id="CLU_2616346_0_0_10"/>
<dbReference type="STRING" id="742767.HMPREF9456_03389"/>
<dbReference type="Proteomes" id="UP000006420">
    <property type="component" value="Unassembled WGS sequence"/>
</dbReference>
<sequence>MKINGSLIVKSGYFAIGKIGLICIQYYAVAVDITTIRMENWISSTKPPSPSFKPISNVYRKPHFPIHEILTCIIFKEK</sequence>
<reference evidence="1 2" key="1">
    <citation type="submission" date="2011-04" db="EMBL/GenBank/DDBJ databases">
        <title>The Genome Sequence of Dysgonomonas mossii DSM 22836.</title>
        <authorList>
            <consortium name="The Broad Institute Genome Sequencing Platform"/>
            <person name="Earl A."/>
            <person name="Ward D."/>
            <person name="Feldgarden M."/>
            <person name="Gevers D."/>
            <person name="Pudlo N."/>
            <person name="Martens E."/>
            <person name="Allen-Vercoe E."/>
            <person name="Young S.K."/>
            <person name="Zeng Q."/>
            <person name="Gargeya S."/>
            <person name="Fitzgerald M."/>
            <person name="Haas B."/>
            <person name="Abouelleil A."/>
            <person name="Alvarado L."/>
            <person name="Arachchi H.M."/>
            <person name="Berlin A."/>
            <person name="Brown A."/>
            <person name="Chapman S.B."/>
            <person name="Chen Z."/>
            <person name="Dunbar C."/>
            <person name="Freedman E."/>
            <person name="Gearin G."/>
            <person name="Gellesch M."/>
            <person name="Goldberg J."/>
            <person name="Griggs A."/>
            <person name="Gujja S."/>
            <person name="Heiman D."/>
            <person name="Howarth C."/>
            <person name="Larson L."/>
            <person name="Lui A."/>
            <person name="MacDonald P.J.P."/>
            <person name="Mehta T."/>
            <person name="Montmayeur A."/>
            <person name="Murphy C."/>
            <person name="Neiman D."/>
            <person name="Pearson M."/>
            <person name="Priest M."/>
            <person name="Roberts A."/>
            <person name="Saif S."/>
            <person name="Shea T."/>
            <person name="Shenoy N."/>
            <person name="Sisk P."/>
            <person name="Stolte C."/>
            <person name="Sykes S."/>
            <person name="Yandava C."/>
            <person name="Wortman J."/>
            <person name="Nusbaum C."/>
            <person name="Birren B."/>
        </authorList>
    </citation>
    <scope>NUCLEOTIDE SEQUENCE [LARGE SCALE GENOMIC DNA]</scope>
    <source>
        <strain evidence="1 2">DSM 22836</strain>
    </source>
</reference>
<organism evidence="1 2">
    <name type="scientific">Dysgonomonas mossii DSM 22836</name>
    <dbReference type="NCBI Taxonomy" id="742767"/>
    <lineage>
        <taxon>Bacteria</taxon>
        <taxon>Pseudomonadati</taxon>
        <taxon>Bacteroidota</taxon>
        <taxon>Bacteroidia</taxon>
        <taxon>Bacteroidales</taxon>
        <taxon>Dysgonomonadaceae</taxon>
        <taxon>Dysgonomonas</taxon>
    </lineage>
</organism>